<dbReference type="Proteomes" id="UP000029384">
    <property type="component" value="Unassembled WGS sequence"/>
</dbReference>
<keyword evidence="2" id="KW-0687">Ribonucleoprotein</keyword>
<organism evidence="2 3">
    <name type="scientific">Marine Group I thaumarchaeote SCGC AAA799-B03</name>
    <dbReference type="NCBI Taxonomy" id="1502289"/>
    <lineage>
        <taxon>Archaea</taxon>
        <taxon>Nitrososphaerota</taxon>
        <taxon>Marine Group I</taxon>
    </lineage>
</organism>
<dbReference type="PANTHER" id="PTHR34203">
    <property type="entry name" value="METHYLTRANSFERASE, FKBM FAMILY PROTEIN"/>
    <property type="match status" value="1"/>
</dbReference>
<sequence>MKKNYSSQSEFFFANIRYLFYDLNFILNILKTYKNFFSVIINILKQNYPLDATLNSGKKVSLKNFNEVLFFVQIRNLNNLEYDLDNDFIKIVSLPWKNSLLNLKLYGVISNGDIVNMLFKEEYKVFDVKNKFVIDIGTNVGDSVMYFVLRGANHVIGLEPFPQNFQLAKKNIQENKLEDIVDLKLGGCSDSNKKIFIDPSLSGNSLKLNSESENLGIEVDIFSLNEITKNLNQSNKLVLKMDCEGCEYETILNSSKETLTRFSEIIIEYHNGYVDLKNKLEDIGFKVKLVSKPMSADYAQKFISFLRNQKSNKKIFNSSKDCNSNLQNSSHFVGLLYAKKI</sequence>
<evidence type="ECO:0000313" key="2">
    <source>
        <dbReference type="EMBL" id="KFM21381.1"/>
    </source>
</evidence>
<dbReference type="NCBIfam" id="TIGR01444">
    <property type="entry name" value="fkbM_fam"/>
    <property type="match status" value="1"/>
</dbReference>
<dbReference type="InterPro" id="IPR052514">
    <property type="entry name" value="SAM-dependent_MTase"/>
</dbReference>
<dbReference type="InterPro" id="IPR029063">
    <property type="entry name" value="SAM-dependent_MTases_sf"/>
</dbReference>
<dbReference type="Gene3D" id="3.40.50.150">
    <property type="entry name" value="Vaccinia Virus protein VP39"/>
    <property type="match status" value="1"/>
</dbReference>
<dbReference type="InterPro" id="IPR006342">
    <property type="entry name" value="FkbM_mtfrase"/>
</dbReference>
<gene>
    <name evidence="2" type="primary">prmA</name>
    <name evidence="2" type="ORF">AAA799B03_01086</name>
</gene>
<keyword evidence="2" id="KW-0808">Transferase</keyword>
<name>A0A087S6M7_9ARCH</name>
<keyword evidence="3" id="KW-1185">Reference proteome</keyword>
<dbReference type="Pfam" id="PF05050">
    <property type="entry name" value="Methyltransf_21"/>
    <property type="match status" value="1"/>
</dbReference>
<dbReference type="GO" id="GO:0008168">
    <property type="term" value="F:methyltransferase activity"/>
    <property type="evidence" value="ECO:0007669"/>
    <property type="project" value="UniProtKB-KW"/>
</dbReference>
<dbReference type="CDD" id="cd02440">
    <property type="entry name" value="AdoMet_MTases"/>
    <property type="match status" value="1"/>
</dbReference>
<dbReference type="SUPFAM" id="SSF53335">
    <property type="entry name" value="S-adenosyl-L-methionine-dependent methyltransferases"/>
    <property type="match status" value="1"/>
</dbReference>
<proteinExistence type="predicted"/>
<dbReference type="GO" id="GO:0032259">
    <property type="term" value="P:methylation"/>
    <property type="evidence" value="ECO:0007669"/>
    <property type="project" value="UniProtKB-KW"/>
</dbReference>
<dbReference type="EMBL" id="JOTA01000025">
    <property type="protein sequence ID" value="KFM21381.1"/>
    <property type="molecule type" value="Genomic_DNA"/>
</dbReference>
<keyword evidence="2" id="KW-0489">Methyltransferase</keyword>
<evidence type="ECO:0000313" key="3">
    <source>
        <dbReference type="Proteomes" id="UP000029384"/>
    </source>
</evidence>
<dbReference type="PANTHER" id="PTHR34203:SF15">
    <property type="entry name" value="SLL1173 PROTEIN"/>
    <property type="match status" value="1"/>
</dbReference>
<dbReference type="PATRIC" id="fig|1502289.3.peg.998"/>
<dbReference type="AlphaFoldDB" id="A0A087S6M7"/>
<accession>A0A087S6M7</accession>
<dbReference type="GO" id="GO:0005840">
    <property type="term" value="C:ribosome"/>
    <property type="evidence" value="ECO:0007669"/>
    <property type="project" value="UniProtKB-KW"/>
</dbReference>
<protein>
    <submittedName>
        <fullName evidence="2">Ribosomal protein L11 methyltransferase</fullName>
    </submittedName>
</protein>
<comment type="caution">
    <text evidence="2">The sequence shown here is derived from an EMBL/GenBank/DDBJ whole genome shotgun (WGS) entry which is preliminary data.</text>
</comment>
<reference evidence="2 3" key="1">
    <citation type="submission" date="2014-06" db="EMBL/GenBank/DDBJ databases">
        <authorList>
            <person name="Ngugi D.K."/>
            <person name="Blom J."/>
            <person name="Alam I."/>
            <person name="Rashid M."/>
            <person name="Baalawi W."/>
            <person name="Zhang G."/>
            <person name="Hikmawan T."/>
            <person name="Guan Y."/>
            <person name="Antunes A."/>
            <person name="Siam R."/>
            <person name="El-Dorry H."/>
            <person name="Bajic V."/>
            <person name="Stingl U."/>
        </authorList>
    </citation>
    <scope>NUCLEOTIDE SEQUENCE [LARGE SCALE GENOMIC DNA]</scope>
    <source>
        <strain evidence="2">SCGC AAA799-B03</strain>
    </source>
</reference>
<keyword evidence="2" id="KW-0689">Ribosomal protein</keyword>
<evidence type="ECO:0000259" key="1">
    <source>
        <dbReference type="Pfam" id="PF05050"/>
    </source>
</evidence>
<feature type="domain" description="Methyltransferase FkbM" evidence="1">
    <location>
        <begin position="135"/>
        <end position="275"/>
    </location>
</feature>